<feature type="compositionally biased region" description="Polar residues" evidence="3">
    <location>
        <begin position="375"/>
        <end position="385"/>
    </location>
</feature>
<feature type="region of interest" description="Disordered" evidence="3">
    <location>
        <begin position="355"/>
        <end position="385"/>
    </location>
</feature>
<feature type="coiled-coil region" evidence="2">
    <location>
        <begin position="80"/>
        <end position="107"/>
    </location>
</feature>
<dbReference type="Proteomes" id="UP000770717">
    <property type="component" value="Unassembled WGS sequence"/>
</dbReference>
<accession>A0A8J6F587</accession>
<dbReference type="InterPro" id="IPR051147">
    <property type="entry name" value="CFAP_domain-containing"/>
</dbReference>
<sequence length="385" mass="45509">MTDGEQLLPHRDPLKYELNLEIRKRNVFVTQLEEGRDDEEEDVTQIPVVKEAAGKILDTSKNTLQKTLVLKKEVEYDRVSQELVHKQEEYSERMHCLEERKEEFALRQKEYSEKAVKFERFLKDSEAKRRRAIAKYQTESRQNELRQTEIEELATQLGDKRKRQKKLHERVNTHKIYEDFLLKMVEKVPDNYLEYGVDSPMKAIIRRYETLSLTNENLVNNLTVLADNQENSQHRLEALKRQHDTVKLTMTSELSQLQLEYDRLWERNKQLEMTFNLEKSQFRNQSVEIGSLLLAVINLAEQCHMKHYGQLAEVELTKKLDMIKEYILEKMQIEKLAKSPYEDLQLLSITEEHGTKLKKTASNKEPLKKKLNKNMGRTSNTGSKV</sequence>
<proteinExistence type="predicted"/>
<dbReference type="PANTHER" id="PTHR21683">
    <property type="entry name" value="COILED-COIL DOMAIN-CONTAINING PROTEIN 42 LIKE-2-LIKE-RELATED"/>
    <property type="match status" value="1"/>
</dbReference>
<reference evidence="5" key="1">
    <citation type="thesis" date="2020" institute="ProQuest LLC" country="789 East Eisenhower Parkway, Ann Arbor, MI, USA">
        <title>Comparative Genomics and Chromosome Evolution.</title>
        <authorList>
            <person name="Mudd A.B."/>
        </authorList>
    </citation>
    <scope>NUCLEOTIDE SEQUENCE</scope>
    <source>
        <strain evidence="5">HN-11 Male</strain>
        <tissue evidence="5">Kidney and liver</tissue>
    </source>
</reference>
<keyword evidence="1 2" id="KW-0175">Coiled coil</keyword>
<organism evidence="5 6">
    <name type="scientific">Eleutherodactylus coqui</name>
    <name type="common">Puerto Rican coqui</name>
    <dbReference type="NCBI Taxonomy" id="57060"/>
    <lineage>
        <taxon>Eukaryota</taxon>
        <taxon>Metazoa</taxon>
        <taxon>Chordata</taxon>
        <taxon>Craniata</taxon>
        <taxon>Vertebrata</taxon>
        <taxon>Euteleostomi</taxon>
        <taxon>Amphibia</taxon>
        <taxon>Batrachia</taxon>
        <taxon>Anura</taxon>
        <taxon>Neobatrachia</taxon>
        <taxon>Hyloidea</taxon>
        <taxon>Eleutherodactylidae</taxon>
        <taxon>Eleutherodactylinae</taxon>
        <taxon>Eleutherodactylus</taxon>
        <taxon>Eleutherodactylus</taxon>
    </lineage>
</organism>
<comment type="caution">
    <text evidence="5">The sequence shown here is derived from an EMBL/GenBank/DDBJ whole genome shotgun (WGS) entry which is preliminary data.</text>
</comment>
<evidence type="ECO:0000259" key="4">
    <source>
        <dbReference type="Pfam" id="PF13863"/>
    </source>
</evidence>
<dbReference type="AlphaFoldDB" id="A0A8J6F587"/>
<keyword evidence="6" id="KW-1185">Reference proteome</keyword>
<name>A0A8J6F587_ELECQ</name>
<dbReference type="Pfam" id="PF13863">
    <property type="entry name" value="DUF4200"/>
    <property type="match status" value="1"/>
</dbReference>
<evidence type="ECO:0000256" key="3">
    <source>
        <dbReference type="SAM" id="MobiDB-lite"/>
    </source>
</evidence>
<evidence type="ECO:0000256" key="2">
    <source>
        <dbReference type="SAM" id="Coils"/>
    </source>
</evidence>
<feature type="domain" description="DUF4200" evidence="4">
    <location>
        <begin position="70"/>
        <end position="187"/>
    </location>
</feature>
<dbReference type="GO" id="GO:0005856">
    <property type="term" value="C:cytoskeleton"/>
    <property type="evidence" value="ECO:0007669"/>
    <property type="project" value="UniProtKB-ARBA"/>
</dbReference>
<dbReference type="InterPro" id="IPR025252">
    <property type="entry name" value="DUF4200"/>
</dbReference>
<dbReference type="OrthoDB" id="2134857at2759"/>
<protein>
    <recommendedName>
        <fullName evidence="4">DUF4200 domain-containing protein</fullName>
    </recommendedName>
</protein>
<evidence type="ECO:0000256" key="1">
    <source>
        <dbReference type="ARBA" id="ARBA00023054"/>
    </source>
</evidence>
<dbReference type="EMBL" id="WNTK01000006">
    <property type="protein sequence ID" value="KAG9481832.1"/>
    <property type="molecule type" value="Genomic_DNA"/>
</dbReference>
<evidence type="ECO:0000313" key="5">
    <source>
        <dbReference type="EMBL" id="KAG9481832.1"/>
    </source>
</evidence>
<dbReference type="PANTHER" id="PTHR21683:SF18">
    <property type="entry name" value="COILED-COIL DOMAIN-CONTAINING PROTEIN 42 HOMOLOG"/>
    <property type="match status" value="1"/>
</dbReference>
<gene>
    <name evidence="5" type="ORF">GDO78_010842</name>
</gene>
<feature type="compositionally biased region" description="Basic residues" evidence="3">
    <location>
        <begin position="356"/>
        <end position="372"/>
    </location>
</feature>
<evidence type="ECO:0000313" key="6">
    <source>
        <dbReference type="Proteomes" id="UP000770717"/>
    </source>
</evidence>